<name>A0A4V6Y7W3_SETVI</name>
<evidence type="ECO:0000313" key="1">
    <source>
        <dbReference type="EMBL" id="TKV99105.1"/>
    </source>
</evidence>
<reference evidence="1" key="1">
    <citation type="submission" date="2019-03" db="EMBL/GenBank/DDBJ databases">
        <title>WGS assembly of Setaria viridis.</title>
        <authorList>
            <person name="Huang P."/>
            <person name="Jenkins J."/>
            <person name="Grimwood J."/>
            <person name="Barry K."/>
            <person name="Healey A."/>
            <person name="Mamidi S."/>
            <person name="Sreedasyam A."/>
            <person name="Shu S."/>
            <person name="Feldman M."/>
            <person name="Wu J."/>
            <person name="Yu Y."/>
            <person name="Chen C."/>
            <person name="Johnson J."/>
            <person name="Rokhsar D."/>
            <person name="Baxter I."/>
            <person name="Schmutz J."/>
            <person name="Brutnell T."/>
            <person name="Kellogg E."/>
        </authorList>
    </citation>
    <scope>NUCLEOTIDE SEQUENCE [LARGE SCALE GENOMIC DNA]</scope>
</reference>
<organism evidence="1 2">
    <name type="scientific">Setaria viridis</name>
    <name type="common">Green bristlegrass</name>
    <name type="synonym">Setaria italica subsp. viridis</name>
    <dbReference type="NCBI Taxonomy" id="4556"/>
    <lineage>
        <taxon>Eukaryota</taxon>
        <taxon>Viridiplantae</taxon>
        <taxon>Streptophyta</taxon>
        <taxon>Embryophyta</taxon>
        <taxon>Tracheophyta</taxon>
        <taxon>Spermatophyta</taxon>
        <taxon>Magnoliopsida</taxon>
        <taxon>Liliopsida</taxon>
        <taxon>Poales</taxon>
        <taxon>Poaceae</taxon>
        <taxon>PACMAD clade</taxon>
        <taxon>Panicoideae</taxon>
        <taxon>Panicodae</taxon>
        <taxon>Paniceae</taxon>
        <taxon>Cenchrinae</taxon>
        <taxon>Setaria</taxon>
    </lineage>
</organism>
<protein>
    <submittedName>
        <fullName evidence="1">Uncharacterized protein</fullName>
    </submittedName>
</protein>
<proteinExistence type="predicted"/>
<sequence length="116" mass="13398">MGYLLPNACYSTWFPQGSDCWLLPESPRRVSTTAMDISKYVLVILLWCKRQQLSGLQLAAKASSCWNAFRRLTPMIPNIICTDILDHNVIRFRLFSKCKLLQDLGELVLHFFLMSK</sequence>
<evidence type="ECO:0000313" key="2">
    <source>
        <dbReference type="Proteomes" id="UP000298652"/>
    </source>
</evidence>
<dbReference type="Proteomes" id="UP000298652">
    <property type="component" value="Chromosome 8"/>
</dbReference>
<gene>
    <name evidence="1" type="ORF">SEVIR_8G017400v2</name>
</gene>
<accession>A0A4V6Y7W3</accession>
<dbReference type="EMBL" id="CM016559">
    <property type="protein sequence ID" value="TKV99105.1"/>
    <property type="molecule type" value="Genomic_DNA"/>
</dbReference>
<dbReference type="Gramene" id="TKV99105">
    <property type="protein sequence ID" value="TKV99105"/>
    <property type="gene ID" value="SEVIR_8G017400v2"/>
</dbReference>
<keyword evidence="2" id="KW-1185">Reference proteome</keyword>
<dbReference type="AlphaFoldDB" id="A0A4V6Y7W3"/>